<feature type="transmembrane region" description="Helical" evidence="1">
    <location>
        <begin position="61"/>
        <end position="82"/>
    </location>
</feature>
<reference evidence="2 3" key="1">
    <citation type="submission" date="2020-12" db="EMBL/GenBank/DDBJ databases">
        <title>WGS of Thermoactinomyces spp.</title>
        <authorList>
            <person name="Cheng K."/>
        </authorList>
    </citation>
    <scope>NUCLEOTIDE SEQUENCE [LARGE SCALE GENOMIC DNA]</scope>
    <source>
        <strain evidence="3">CICC 10671\DSM 43846</strain>
    </source>
</reference>
<feature type="transmembrane region" description="Helical" evidence="1">
    <location>
        <begin position="251"/>
        <end position="271"/>
    </location>
</feature>
<keyword evidence="1" id="KW-0472">Membrane</keyword>
<keyword evidence="1" id="KW-0812">Transmembrane</keyword>
<sequence>MEAIEHAGLKKIYRAAGFKKMPVVAMILLQVVTRWFYGYYWYLSRKKAIQHLNTQKRFPFWYIWIAALLDFAMSFGWLLLGLTGFEFSYEFSMLYLELAWTILCILFVINRIIPVYLRGMFLEHEGKDTDLTNQIATYLLAFFLGVFYLQYLNLINQEESGDEVPEEDPLPEEEGRKWKKTLKKINGYNVMSAMMLFAKCVVTYNMILLMPDLSSGITVALLFMFLWVPFGIASCLWAIISLILKKKKTGAWILIGLNILDTIVLFAGGFFNS</sequence>
<feature type="transmembrane region" description="Helical" evidence="1">
    <location>
        <begin position="94"/>
        <end position="113"/>
    </location>
</feature>
<proteinExistence type="predicted"/>
<comment type="caution">
    <text evidence="2">The sequence shown here is derived from an EMBL/GenBank/DDBJ whole genome shotgun (WGS) entry which is preliminary data.</text>
</comment>
<accession>A0A8I1DED8</accession>
<dbReference type="RefSeq" id="WP_181732536.1">
    <property type="nucleotide sequence ID" value="NZ_JACEIR010000008.1"/>
</dbReference>
<feature type="transmembrane region" description="Helical" evidence="1">
    <location>
        <begin position="186"/>
        <end position="207"/>
    </location>
</feature>
<keyword evidence="1" id="KW-1133">Transmembrane helix</keyword>
<feature type="transmembrane region" description="Helical" evidence="1">
    <location>
        <begin position="133"/>
        <end position="151"/>
    </location>
</feature>
<dbReference type="Proteomes" id="UP000633619">
    <property type="component" value="Unassembled WGS sequence"/>
</dbReference>
<dbReference type="EMBL" id="JAECVW010000002">
    <property type="protein sequence ID" value="MBH8594884.1"/>
    <property type="molecule type" value="Genomic_DNA"/>
</dbReference>
<dbReference type="AlphaFoldDB" id="A0A8I1DED8"/>
<protein>
    <submittedName>
        <fullName evidence="2">Uncharacterized protein</fullName>
    </submittedName>
</protein>
<gene>
    <name evidence="2" type="ORF">I8U20_06020</name>
</gene>
<name>A0A8I1DED8_THEIN</name>
<feature type="transmembrane region" description="Helical" evidence="1">
    <location>
        <begin position="219"/>
        <end position="244"/>
    </location>
</feature>
<feature type="transmembrane region" description="Helical" evidence="1">
    <location>
        <begin position="21"/>
        <end position="41"/>
    </location>
</feature>
<evidence type="ECO:0000256" key="1">
    <source>
        <dbReference type="SAM" id="Phobius"/>
    </source>
</evidence>
<evidence type="ECO:0000313" key="3">
    <source>
        <dbReference type="Proteomes" id="UP000633619"/>
    </source>
</evidence>
<organism evidence="2 3">
    <name type="scientific">Thermoactinomyces intermedius</name>
    <dbReference type="NCBI Taxonomy" id="2024"/>
    <lineage>
        <taxon>Bacteria</taxon>
        <taxon>Bacillati</taxon>
        <taxon>Bacillota</taxon>
        <taxon>Bacilli</taxon>
        <taxon>Bacillales</taxon>
        <taxon>Thermoactinomycetaceae</taxon>
        <taxon>Thermoactinomyces</taxon>
    </lineage>
</organism>
<keyword evidence="3" id="KW-1185">Reference proteome</keyword>
<evidence type="ECO:0000313" key="2">
    <source>
        <dbReference type="EMBL" id="MBH8594884.1"/>
    </source>
</evidence>